<feature type="domain" description="HTH lysR-type" evidence="5">
    <location>
        <begin position="8"/>
        <end position="65"/>
    </location>
</feature>
<dbReference type="InterPro" id="IPR036390">
    <property type="entry name" value="WH_DNA-bd_sf"/>
</dbReference>
<reference evidence="6 7" key="1">
    <citation type="submission" date="2007-06" db="EMBL/GenBank/DDBJ databases">
        <authorList>
            <person name="Shimkets L."/>
            <person name="Ferriera S."/>
            <person name="Johnson J."/>
            <person name="Kravitz S."/>
            <person name="Beeson K."/>
            <person name="Sutton G."/>
            <person name="Rogers Y.-H."/>
            <person name="Friedman R."/>
            <person name="Frazier M."/>
            <person name="Venter J.C."/>
        </authorList>
    </citation>
    <scope>NUCLEOTIDE SEQUENCE [LARGE SCALE GENOMIC DNA]</scope>
    <source>
        <strain evidence="6 7">SIR-1</strain>
    </source>
</reference>
<evidence type="ECO:0000256" key="4">
    <source>
        <dbReference type="ARBA" id="ARBA00023163"/>
    </source>
</evidence>
<dbReference type="eggNOG" id="COG0583">
    <property type="taxonomic scope" value="Bacteria"/>
</dbReference>
<proteinExistence type="inferred from homology"/>
<dbReference type="InterPro" id="IPR000847">
    <property type="entry name" value="LysR_HTH_N"/>
</dbReference>
<evidence type="ECO:0000256" key="3">
    <source>
        <dbReference type="ARBA" id="ARBA00023125"/>
    </source>
</evidence>
<dbReference type="PANTHER" id="PTHR30537">
    <property type="entry name" value="HTH-TYPE TRANSCRIPTIONAL REGULATOR"/>
    <property type="match status" value="1"/>
</dbReference>
<dbReference type="FunFam" id="1.10.10.10:FF:000001">
    <property type="entry name" value="LysR family transcriptional regulator"/>
    <property type="match status" value="1"/>
</dbReference>
<dbReference type="SUPFAM" id="SSF53850">
    <property type="entry name" value="Periplasmic binding protein-like II"/>
    <property type="match status" value="1"/>
</dbReference>
<dbReference type="RefSeq" id="WP_006970023.1">
    <property type="nucleotide sequence ID" value="NZ_ABCS01000007.1"/>
</dbReference>
<evidence type="ECO:0000259" key="5">
    <source>
        <dbReference type="PROSITE" id="PS50931"/>
    </source>
</evidence>
<dbReference type="STRING" id="391625.PPSIR1_28508"/>
<dbReference type="PROSITE" id="PS50931">
    <property type="entry name" value="HTH_LYSR"/>
    <property type="match status" value="1"/>
</dbReference>
<dbReference type="InterPro" id="IPR058163">
    <property type="entry name" value="LysR-type_TF_proteobact-type"/>
</dbReference>
<gene>
    <name evidence="6" type="ORF">PPSIR1_28508</name>
</gene>
<organism evidence="6 7">
    <name type="scientific">Plesiocystis pacifica SIR-1</name>
    <dbReference type="NCBI Taxonomy" id="391625"/>
    <lineage>
        <taxon>Bacteria</taxon>
        <taxon>Pseudomonadati</taxon>
        <taxon>Myxococcota</taxon>
        <taxon>Polyangia</taxon>
        <taxon>Nannocystales</taxon>
        <taxon>Nannocystaceae</taxon>
        <taxon>Plesiocystis</taxon>
    </lineage>
</organism>
<evidence type="ECO:0000256" key="2">
    <source>
        <dbReference type="ARBA" id="ARBA00023015"/>
    </source>
</evidence>
<keyword evidence="3" id="KW-0238">DNA-binding</keyword>
<dbReference type="AlphaFoldDB" id="A6FZX4"/>
<protein>
    <submittedName>
        <fullName evidence="6">Transcriptional regulator, LysR family protein</fullName>
    </submittedName>
</protein>
<dbReference type="Pfam" id="PF03466">
    <property type="entry name" value="LysR_substrate"/>
    <property type="match status" value="1"/>
</dbReference>
<comment type="similarity">
    <text evidence="1">Belongs to the LysR transcriptional regulatory family.</text>
</comment>
<dbReference type="Gene3D" id="1.10.10.10">
    <property type="entry name" value="Winged helix-like DNA-binding domain superfamily/Winged helix DNA-binding domain"/>
    <property type="match status" value="1"/>
</dbReference>
<sequence>MDWRSVNFDWNRARAFLVTASEGSFSAAARALGTTQPTVGRQVAALEEELGVTLFERLGTRLELTATGVELVEHVRSMGEAATRMSLVATGQALSVEGTVSITASEATAAFLLPPVLTRLRTEYPGIEIDIVASNQIRDLRRREADIAIRNTRTGQPELIVRKLRDTEGAFYASPDYIERAGPFDSAEDFHRAEIFAFDDSAMMIDGLRAFGLEVRPEQFPIMTGDHLVQWELCKRGVGICIMMREVGDAEPGVRRVFPDVPTIPVPIYLVCHRELRTSRRIRIVFDALVEALAAEPGG</sequence>
<dbReference type="SUPFAM" id="SSF46785">
    <property type="entry name" value="Winged helix' DNA-binding domain"/>
    <property type="match status" value="1"/>
</dbReference>
<dbReference type="Gene3D" id="3.40.190.290">
    <property type="match status" value="1"/>
</dbReference>
<dbReference type="OrthoDB" id="5338251at2"/>
<dbReference type="GO" id="GO:0006351">
    <property type="term" value="P:DNA-templated transcription"/>
    <property type="evidence" value="ECO:0007669"/>
    <property type="project" value="TreeGrafter"/>
</dbReference>
<dbReference type="InterPro" id="IPR005119">
    <property type="entry name" value="LysR_subst-bd"/>
</dbReference>
<dbReference type="PRINTS" id="PR00039">
    <property type="entry name" value="HTHLYSR"/>
</dbReference>
<dbReference type="Proteomes" id="UP000005801">
    <property type="component" value="Unassembled WGS sequence"/>
</dbReference>
<evidence type="ECO:0000313" key="6">
    <source>
        <dbReference type="EMBL" id="EDM80930.1"/>
    </source>
</evidence>
<accession>A6FZX4</accession>
<evidence type="ECO:0000256" key="1">
    <source>
        <dbReference type="ARBA" id="ARBA00009437"/>
    </source>
</evidence>
<dbReference type="GO" id="GO:0043565">
    <property type="term" value="F:sequence-specific DNA binding"/>
    <property type="evidence" value="ECO:0007669"/>
    <property type="project" value="TreeGrafter"/>
</dbReference>
<dbReference type="Pfam" id="PF00126">
    <property type="entry name" value="HTH_1"/>
    <property type="match status" value="1"/>
</dbReference>
<keyword evidence="2" id="KW-0805">Transcription regulation</keyword>
<dbReference type="GO" id="GO:0003700">
    <property type="term" value="F:DNA-binding transcription factor activity"/>
    <property type="evidence" value="ECO:0007669"/>
    <property type="project" value="InterPro"/>
</dbReference>
<dbReference type="EMBL" id="ABCS01000007">
    <property type="protein sequence ID" value="EDM80930.1"/>
    <property type="molecule type" value="Genomic_DNA"/>
</dbReference>
<evidence type="ECO:0000313" key="7">
    <source>
        <dbReference type="Proteomes" id="UP000005801"/>
    </source>
</evidence>
<dbReference type="InterPro" id="IPR036388">
    <property type="entry name" value="WH-like_DNA-bd_sf"/>
</dbReference>
<name>A6FZX4_9BACT</name>
<keyword evidence="4" id="KW-0804">Transcription</keyword>
<keyword evidence="7" id="KW-1185">Reference proteome</keyword>
<dbReference type="PANTHER" id="PTHR30537:SF3">
    <property type="entry name" value="TRANSCRIPTIONAL REGULATORY PROTEIN"/>
    <property type="match status" value="1"/>
</dbReference>
<comment type="caution">
    <text evidence="6">The sequence shown here is derived from an EMBL/GenBank/DDBJ whole genome shotgun (WGS) entry which is preliminary data.</text>
</comment>